<organism evidence="1 2">
    <name type="scientific">Anatilimnocola aggregata</name>
    <dbReference type="NCBI Taxonomy" id="2528021"/>
    <lineage>
        <taxon>Bacteria</taxon>
        <taxon>Pseudomonadati</taxon>
        <taxon>Planctomycetota</taxon>
        <taxon>Planctomycetia</taxon>
        <taxon>Pirellulales</taxon>
        <taxon>Pirellulaceae</taxon>
        <taxon>Anatilimnocola</taxon>
    </lineage>
</organism>
<dbReference type="AlphaFoldDB" id="A0A517YNI4"/>
<reference evidence="1 2" key="1">
    <citation type="submission" date="2019-02" db="EMBL/GenBank/DDBJ databases">
        <title>Deep-cultivation of Planctomycetes and their phenomic and genomic characterization uncovers novel biology.</title>
        <authorList>
            <person name="Wiegand S."/>
            <person name="Jogler M."/>
            <person name="Boedeker C."/>
            <person name="Pinto D."/>
            <person name="Vollmers J."/>
            <person name="Rivas-Marin E."/>
            <person name="Kohn T."/>
            <person name="Peeters S.H."/>
            <person name="Heuer A."/>
            <person name="Rast P."/>
            <person name="Oberbeckmann S."/>
            <person name="Bunk B."/>
            <person name="Jeske O."/>
            <person name="Meyerdierks A."/>
            <person name="Storesund J.E."/>
            <person name="Kallscheuer N."/>
            <person name="Luecker S."/>
            <person name="Lage O.M."/>
            <person name="Pohl T."/>
            <person name="Merkel B.J."/>
            <person name="Hornburger P."/>
            <person name="Mueller R.-W."/>
            <person name="Bruemmer F."/>
            <person name="Labrenz M."/>
            <person name="Spormann A.M."/>
            <person name="Op den Camp H."/>
            <person name="Overmann J."/>
            <person name="Amann R."/>
            <person name="Jetten M.S.M."/>
            <person name="Mascher T."/>
            <person name="Medema M.H."/>
            <person name="Devos D.P."/>
            <person name="Kaster A.-K."/>
            <person name="Ovreas L."/>
            <person name="Rohde M."/>
            <person name="Galperin M.Y."/>
            <person name="Jogler C."/>
        </authorList>
    </citation>
    <scope>NUCLEOTIDE SEQUENCE [LARGE SCALE GENOMIC DNA]</scope>
    <source>
        <strain evidence="1 2">ETA_A8</strain>
    </source>
</reference>
<accession>A0A517YNI4</accession>
<proteinExistence type="predicted"/>
<dbReference type="EMBL" id="CP036274">
    <property type="protein sequence ID" value="QDU31788.1"/>
    <property type="molecule type" value="Genomic_DNA"/>
</dbReference>
<dbReference type="RefSeq" id="WP_145099508.1">
    <property type="nucleotide sequence ID" value="NZ_CP036274.1"/>
</dbReference>
<evidence type="ECO:0000313" key="2">
    <source>
        <dbReference type="Proteomes" id="UP000315017"/>
    </source>
</evidence>
<keyword evidence="2" id="KW-1185">Reference proteome</keyword>
<gene>
    <name evidence="1" type="ORF">ETAA8_69480</name>
</gene>
<dbReference type="KEGG" id="aagg:ETAA8_69480"/>
<name>A0A517YNI4_9BACT</name>
<protein>
    <submittedName>
        <fullName evidence="1">Uncharacterized protein</fullName>
    </submittedName>
</protein>
<evidence type="ECO:0000313" key="1">
    <source>
        <dbReference type="EMBL" id="QDU31788.1"/>
    </source>
</evidence>
<dbReference type="Proteomes" id="UP000315017">
    <property type="component" value="Chromosome"/>
</dbReference>
<sequence length="78" mass="8488">MCVGLVGQYHPRGFANWSRPEFAVISGGFDVEDIADINAVKFSYGQLGSQVFHTAETGSICFFISAAGIQVETFRPLK</sequence>